<accession>D8T1E3</accession>
<keyword evidence="2" id="KW-0732">Signal</keyword>
<dbReference type="InterPro" id="IPR027483">
    <property type="entry name" value="PInositol-4-P-4/5-kinase_C_sf"/>
</dbReference>
<dbReference type="Gene3D" id="3.30.810.10">
    <property type="entry name" value="2-Layer Sandwich"/>
    <property type="match status" value="1"/>
</dbReference>
<dbReference type="GO" id="GO:0046488">
    <property type="term" value="P:phosphatidylinositol metabolic process"/>
    <property type="evidence" value="ECO:0007669"/>
    <property type="project" value="UniProtKB-UniRule"/>
</dbReference>
<dbReference type="Pfam" id="PF01504">
    <property type="entry name" value="PIP5K"/>
    <property type="match status" value="1"/>
</dbReference>
<organism evidence="5">
    <name type="scientific">Selaginella moellendorffii</name>
    <name type="common">Spikemoss</name>
    <dbReference type="NCBI Taxonomy" id="88036"/>
    <lineage>
        <taxon>Eukaryota</taxon>
        <taxon>Viridiplantae</taxon>
        <taxon>Streptophyta</taxon>
        <taxon>Embryophyta</taxon>
        <taxon>Tracheophyta</taxon>
        <taxon>Lycopodiopsida</taxon>
        <taxon>Selaginellales</taxon>
        <taxon>Selaginellaceae</taxon>
        <taxon>Selaginella</taxon>
    </lineage>
</organism>
<sequence>MALAMVCAMAIVCVAIEPFLLSVAFDAAMAREPTRYCHDPSSRASGNVTAVFPKQIRAMKRLQKNIVNENSTSTPPPQWLPVLTKYLTHQVPGDKPEYSFGGIDGFVTVLFPTQFRTLREVHGFKDDKEFVETLNTARPRTMGSSRSGAKFFTTASERVIVKLVSHRDMSALRRIAEDYFLYTQQLETSFAIILGAYEIWPAPMTFSESERLNVLVIEATDPPRSFLQATTIHHDLKGFIKYSVPESDAYFTTPLLLTSFSHRMLFCLIERDTHFLQRQGLTDYSVLVFQTDEEHIFVSVIDYLTTFSRRNAYRHIRINFRIIRGLVMDWIRELLGCVMTEEDIRKRVLEHCIIHPRNYRARLLQALGSLFLRGTGTYVSFLNYFFDKLASSSSQMRWSSICSANFSAPLHAESRRSTPQLDMDTRLLLLLSVAGFLPTCKHCLKHSLPGPERAEMTKRRVRFGRQGGLMQLGGKVCWLRLAELPEPKVYESQLKDKAQGYLIGIGGYFFTSKRRPSCPKANNQD</sequence>
<dbReference type="PANTHER" id="PTHR45748">
    <property type="entry name" value="1-PHOSPHATIDYLINOSITOL 3-PHOSPHATE 5-KINASE-RELATED"/>
    <property type="match status" value="1"/>
</dbReference>
<protein>
    <recommendedName>
        <fullName evidence="3">PIPK domain-containing protein</fullName>
    </recommendedName>
</protein>
<dbReference type="AlphaFoldDB" id="D8T1E3"/>
<dbReference type="eggNOG" id="KOG0230">
    <property type="taxonomic scope" value="Eukaryota"/>
</dbReference>
<keyword evidence="1" id="KW-0808">Transferase</keyword>
<keyword evidence="1" id="KW-0418">Kinase</keyword>
<feature type="domain" description="PIPK" evidence="3">
    <location>
        <begin position="44"/>
        <end position="348"/>
    </location>
</feature>
<feature type="chain" id="PRO_5012565026" description="PIPK domain-containing protein" evidence="2">
    <location>
        <begin position="16"/>
        <end position="525"/>
    </location>
</feature>
<dbReference type="GO" id="GO:0052742">
    <property type="term" value="F:phosphatidylinositol kinase activity"/>
    <property type="evidence" value="ECO:0007669"/>
    <property type="project" value="InterPro"/>
</dbReference>
<feature type="signal peptide" evidence="2">
    <location>
        <begin position="1"/>
        <end position="15"/>
    </location>
</feature>
<dbReference type="EMBL" id="GL377662">
    <property type="protein sequence ID" value="EFJ09532.1"/>
    <property type="molecule type" value="Genomic_DNA"/>
</dbReference>
<dbReference type="SUPFAM" id="SSF56104">
    <property type="entry name" value="SAICAR synthase-like"/>
    <property type="match status" value="1"/>
</dbReference>
<keyword evidence="1" id="KW-0067">ATP-binding</keyword>
<reference evidence="4 5" key="1">
    <citation type="journal article" date="2011" name="Science">
        <title>The Selaginella genome identifies genetic changes associated with the evolution of vascular plants.</title>
        <authorList>
            <person name="Banks J.A."/>
            <person name="Nishiyama T."/>
            <person name="Hasebe M."/>
            <person name="Bowman J.L."/>
            <person name="Gribskov M."/>
            <person name="dePamphilis C."/>
            <person name="Albert V.A."/>
            <person name="Aono N."/>
            <person name="Aoyama T."/>
            <person name="Ambrose B.A."/>
            <person name="Ashton N.W."/>
            <person name="Axtell M.J."/>
            <person name="Barker E."/>
            <person name="Barker M.S."/>
            <person name="Bennetzen J.L."/>
            <person name="Bonawitz N.D."/>
            <person name="Chapple C."/>
            <person name="Cheng C."/>
            <person name="Correa L.G."/>
            <person name="Dacre M."/>
            <person name="DeBarry J."/>
            <person name="Dreyer I."/>
            <person name="Elias M."/>
            <person name="Engstrom E.M."/>
            <person name="Estelle M."/>
            <person name="Feng L."/>
            <person name="Finet C."/>
            <person name="Floyd S.K."/>
            <person name="Frommer W.B."/>
            <person name="Fujita T."/>
            <person name="Gramzow L."/>
            <person name="Gutensohn M."/>
            <person name="Harholt J."/>
            <person name="Hattori M."/>
            <person name="Heyl A."/>
            <person name="Hirai T."/>
            <person name="Hiwatashi Y."/>
            <person name="Ishikawa M."/>
            <person name="Iwata M."/>
            <person name="Karol K.G."/>
            <person name="Koehler B."/>
            <person name="Kolukisaoglu U."/>
            <person name="Kubo M."/>
            <person name="Kurata T."/>
            <person name="Lalonde S."/>
            <person name="Li K."/>
            <person name="Li Y."/>
            <person name="Litt A."/>
            <person name="Lyons E."/>
            <person name="Manning G."/>
            <person name="Maruyama T."/>
            <person name="Michael T.P."/>
            <person name="Mikami K."/>
            <person name="Miyazaki S."/>
            <person name="Morinaga S."/>
            <person name="Murata T."/>
            <person name="Mueller-Roeber B."/>
            <person name="Nelson D.R."/>
            <person name="Obara M."/>
            <person name="Oguri Y."/>
            <person name="Olmstead R.G."/>
            <person name="Onodera N."/>
            <person name="Petersen B.L."/>
            <person name="Pils B."/>
            <person name="Prigge M."/>
            <person name="Rensing S.A."/>
            <person name="Riano-Pachon D.M."/>
            <person name="Roberts A.W."/>
            <person name="Sato Y."/>
            <person name="Scheller H.V."/>
            <person name="Schulz B."/>
            <person name="Schulz C."/>
            <person name="Shakirov E.V."/>
            <person name="Shibagaki N."/>
            <person name="Shinohara N."/>
            <person name="Shippen D.E."/>
            <person name="Soerensen I."/>
            <person name="Sotooka R."/>
            <person name="Sugimoto N."/>
            <person name="Sugita M."/>
            <person name="Sumikawa N."/>
            <person name="Tanurdzic M."/>
            <person name="Theissen G."/>
            <person name="Ulvskov P."/>
            <person name="Wakazuki S."/>
            <person name="Weng J.K."/>
            <person name="Willats W.W."/>
            <person name="Wipf D."/>
            <person name="Wolf P.G."/>
            <person name="Yang L."/>
            <person name="Zimmer A.D."/>
            <person name="Zhu Q."/>
            <person name="Mitros T."/>
            <person name="Hellsten U."/>
            <person name="Loque D."/>
            <person name="Otillar R."/>
            <person name="Salamov A."/>
            <person name="Schmutz J."/>
            <person name="Shapiro H."/>
            <person name="Lindquist E."/>
            <person name="Lucas S."/>
            <person name="Rokhsar D."/>
            <person name="Grigoriev I.V."/>
        </authorList>
    </citation>
    <scope>NUCLEOTIDE SEQUENCE [LARGE SCALE GENOMIC DNA]</scope>
</reference>
<keyword evidence="5" id="KW-1185">Reference proteome</keyword>
<dbReference type="InParanoid" id="D8T1E3"/>
<dbReference type="InterPro" id="IPR002498">
    <property type="entry name" value="PInositol-4-P-4/5-kinase_core"/>
</dbReference>
<dbReference type="PROSITE" id="PS51455">
    <property type="entry name" value="PIPK"/>
    <property type="match status" value="1"/>
</dbReference>
<dbReference type="Proteomes" id="UP000001514">
    <property type="component" value="Unassembled WGS sequence"/>
</dbReference>
<gene>
    <name evidence="4" type="ORF">SELMODRAFT_428003</name>
</gene>
<proteinExistence type="predicted"/>
<evidence type="ECO:0000313" key="5">
    <source>
        <dbReference type="Proteomes" id="UP000001514"/>
    </source>
</evidence>
<name>D8T1E3_SELML</name>
<dbReference type="STRING" id="88036.D8T1E3"/>
<keyword evidence="1" id="KW-0547">Nucleotide-binding</keyword>
<dbReference type="Gramene" id="EFJ09532">
    <property type="protein sequence ID" value="EFJ09532"/>
    <property type="gene ID" value="SELMODRAFT_428003"/>
</dbReference>
<dbReference type="InterPro" id="IPR027484">
    <property type="entry name" value="PInositol-4-P-5-kinase_N"/>
</dbReference>
<evidence type="ECO:0000256" key="2">
    <source>
        <dbReference type="SAM" id="SignalP"/>
    </source>
</evidence>
<dbReference type="SMART" id="SM00330">
    <property type="entry name" value="PIPKc"/>
    <property type="match status" value="1"/>
</dbReference>
<dbReference type="GO" id="GO:0005524">
    <property type="term" value="F:ATP binding"/>
    <property type="evidence" value="ECO:0007669"/>
    <property type="project" value="UniProtKB-UniRule"/>
</dbReference>
<dbReference type="HOGENOM" id="CLU_519188_0_0_1"/>
<evidence type="ECO:0000259" key="3">
    <source>
        <dbReference type="PROSITE" id="PS51455"/>
    </source>
</evidence>
<dbReference type="KEGG" id="smo:SELMODRAFT_428003"/>
<dbReference type="Gene3D" id="3.30.800.10">
    <property type="entry name" value="Phosphatidylinositol Phosphate Kinase II Beta"/>
    <property type="match status" value="1"/>
</dbReference>
<evidence type="ECO:0000256" key="1">
    <source>
        <dbReference type="PROSITE-ProRule" id="PRU00781"/>
    </source>
</evidence>
<evidence type="ECO:0000313" key="4">
    <source>
        <dbReference type="EMBL" id="EFJ09532.1"/>
    </source>
</evidence>